<keyword evidence="1" id="KW-0175">Coiled coil</keyword>
<dbReference type="InParanoid" id="F1A440"/>
<dbReference type="KEGG" id="dpp:DICPUDRAFT_84912"/>
<sequence>MKANQEENQSKSTKAKTNPSKINNNNNSSDKRKERKKTIEKVIKEFLNVPKIEKYEKCIINSDGTHSCPVLEKRKKKLKLEQEKINLNKQLLQIDTIFLNNNEKVQEIKERLKQIDMELKDYNQVQSDIIVDDYVIPAKSIKRYFGVFIESEKYIRSWENFIMVGLGSSGEKENKRAFNIVKRMDFALLVINDTEVLSGEICATCIISANDLMLKLYPKFQDYQVAVKKVLKCKSYRNSKDITISQCINLKNKISDFTKDHFFPL</sequence>
<evidence type="ECO:0000256" key="2">
    <source>
        <dbReference type="SAM" id="MobiDB-lite"/>
    </source>
</evidence>
<dbReference type="AlphaFoldDB" id="F1A440"/>
<dbReference type="Proteomes" id="UP000001064">
    <property type="component" value="Unassembled WGS sequence"/>
</dbReference>
<proteinExistence type="predicted"/>
<dbReference type="EMBL" id="GL871496">
    <property type="protein sequence ID" value="EGC29036.1"/>
    <property type="molecule type" value="Genomic_DNA"/>
</dbReference>
<evidence type="ECO:0000256" key="1">
    <source>
        <dbReference type="SAM" id="Coils"/>
    </source>
</evidence>
<evidence type="ECO:0000313" key="4">
    <source>
        <dbReference type="Proteomes" id="UP000001064"/>
    </source>
</evidence>
<organism evidence="3 4">
    <name type="scientific">Dictyostelium purpureum</name>
    <name type="common">Slime mold</name>
    <dbReference type="NCBI Taxonomy" id="5786"/>
    <lineage>
        <taxon>Eukaryota</taxon>
        <taxon>Amoebozoa</taxon>
        <taxon>Evosea</taxon>
        <taxon>Eumycetozoa</taxon>
        <taxon>Dictyostelia</taxon>
        <taxon>Dictyosteliales</taxon>
        <taxon>Dictyosteliaceae</taxon>
        <taxon>Dictyostelium</taxon>
    </lineage>
</organism>
<protein>
    <submittedName>
        <fullName evidence="3">Uncharacterized protein</fullName>
    </submittedName>
</protein>
<gene>
    <name evidence="3" type="ORF">DICPUDRAFT_84912</name>
</gene>
<evidence type="ECO:0000313" key="3">
    <source>
        <dbReference type="EMBL" id="EGC29036.1"/>
    </source>
</evidence>
<dbReference type="GeneID" id="10506742"/>
<dbReference type="RefSeq" id="XP_003294434.1">
    <property type="nucleotide sequence ID" value="XM_003294386.1"/>
</dbReference>
<feature type="region of interest" description="Disordered" evidence="2">
    <location>
        <begin position="1"/>
        <end position="35"/>
    </location>
</feature>
<keyword evidence="4" id="KW-1185">Reference proteome</keyword>
<accession>F1A440</accession>
<dbReference type="VEuPathDB" id="AmoebaDB:DICPUDRAFT_84912"/>
<reference evidence="4" key="1">
    <citation type="journal article" date="2011" name="Genome Biol.">
        <title>Comparative genomics of the social amoebae Dictyostelium discoideum and Dictyostelium purpureum.</title>
        <authorList>
            <consortium name="US DOE Joint Genome Institute (JGI-PGF)"/>
            <person name="Sucgang R."/>
            <person name="Kuo A."/>
            <person name="Tian X."/>
            <person name="Salerno W."/>
            <person name="Parikh A."/>
            <person name="Feasley C.L."/>
            <person name="Dalin E."/>
            <person name="Tu H."/>
            <person name="Huang E."/>
            <person name="Barry K."/>
            <person name="Lindquist E."/>
            <person name="Shapiro H."/>
            <person name="Bruce D."/>
            <person name="Schmutz J."/>
            <person name="Salamov A."/>
            <person name="Fey P."/>
            <person name="Gaudet P."/>
            <person name="Anjard C."/>
            <person name="Babu M.M."/>
            <person name="Basu S."/>
            <person name="Bushmanova Y."/>
            <person name="van der Wel H."/>
            <person name="Katoh-Kurasawa M."/>
            <person name="Dinh C."/>
            <person name="Coutinho P.M."/>
            <person name="Saito T."/>
            <person name="Elias M."/>
            <person name="Schaap P."/>
            <person name="Kay R.R."/>
            <person name="Henrissat B."/>
            <person name="Eichinger L."/>
            <person name="Rivero F."/>
            <person name="Putnam N.H."/>
            <person name="West C.M."/>
            <person name="Loomis W.F."/>
            <person name="Chisholm R.L."/>
            <person name="Shaulsky G."/>
            <person name="Strassmann J.E."/>
            <person name="Queller D.C."/>
            <person name="Kuspa A."/>
            <person name="Grigoriev I.V."/>
        </authorList>
    </citation>
    <scope>NUCLEOTIDE SEQUENCE [LARGE SCALE GENOMIC DNA]</scope>
    <source>
        <strain evidence="4">QSDP1</strain>
    </source>
</reference>
<feature type="coiled-coil region" evidence="1">
    <location>
        <begin position="70"/>
        <end position="125"/>
    </location>
</feature>
<feature type="compositionally biased region" description="Low complexity" evidence="2">
    <location>
        <begin position="16"/>
        <end position="28"/>
    </location>
</feature>
<name>F1A440_DICPU</name>